<accession>A0A5K3G5J0</accession>
<proteinExistence type="predicted"/>
<dbReference type="WBParaSite" id="MCU_014719-RA">
    <property type="protein sequence ID" value="MCU_014719-RA"/>
    <property type="gene ID" value="MCU_014719"/>
</dbReference>
<name>A0A5K3G5J0_MESCO</name>
<dbReference type="AlphaFoldDB" id="A0A5K3G5J0"/>
<sequence>MRDGKAAVIMVLVARLPPLFKYRMCLKSGHFPSAALAKEVRMWETKELLISGHLSCCCPHLQPVNAHALSVFPPLPPPPPTPPPP</sequence>
<reference evidence="1" key="1">
    <citation type="submission" date="2019-11" db="UniProtKB">
        <authorList>
            <consortium name="WormBaseParasite"/>
        </authorList>
    </citation>
    <scope>IDENTIFICATION</scope>
</reference>
<protein>
    <submittedName>
        <fullName evidence="1">Secreted protein</fullName>
    </submittedName>
</protein>
<organism evidence="1">
    <name type="scientific">Mesocestoides corti</name>
    <name type="common">Flatworm</name>
    <dbReference type="NCBI Taxonomy" id="53468"/>
    <lineage>
        <taxon>Eukaryota</taxon>
        <taxon>Metazoa</taxon>
        <taxon>Spiralia</taxon>
        <taxon>Lophotrochozoa</taxon>
        <taxon>Platyhelminthes</taxon>
        <taxon>Cestoda</taxon>
        <taxon>Eucestoda</taxon>
        <taxon>Cyclophyllidea</taxon>
        <taxon>Mesocestoididae</taxon>
        <taxon>Mesocestoides</taxon>
    </lineage>
</organism>
<evidence type="ECO:0000313" key="1">
    <source>
        <dbReference type="WBParaSite" id="MCU_014719-RA"/>
    </source>
</evidence>